<evidence type="ECO:0000313" key="4">
    <source>
        <dbReference type="Proteomes" id="UP000199636"/>
    </source>
</evidence>
<accession>A0A1G8NF10</accession>
<keyword evidence="1" id="KW-0929">Antimicrobial</keyword>
<dbReference type="EMBL" id="FNDS01000033">
    <property type="protein sequence ID" value="SDI78748.1"/>
    <property type="molecule type" value="Genomic_DNA"/>
</dbReference>
<dbReference type="GO" id="GO:0031640">
    <property type="term" value="P:killing of cells of another organism"/>
    <property type="evidence" value="ECO:0007669"/>
    <property type="project" value="UniProtKB-KW"/>
</dbReference>
<dbReference type="RefSeq" id="WP_212633181.1">
    <property type="nucleotide sequence ID" value="NZ_FNDS01000033.1"/>
</dbReference>
<dbReference type="GO" id="GO:0003796">
    <property type="term" value="F:lysozyme activity"/>
    <property type="evidence" value="ECO:0007669"/>
    <property type="project" value="InterPro"/>
</dbReference>
<organism evidence="3 4">
    <name type="scientific">Pseudomonas panipatensis</name>
    <dbReference type="NCBI Taxonomy" id="428992"/>
    <lineage>
        <taxon>Bacteria</taxon>
        <taxon>Pseudomonadati</taxon>
        <taxon>Pseudomonadota</taxon>
        <taxon>Gammaproteobacteria</taxon>
        <taxon>Pseudomonadales</taxon>
        <taxon>Pseudomonadaceae</taxon>
        <taxon>Pseudomonas</taxon>
    </lineage>
</organism>
<protein>
    <submittedName>
        <fullName evidence="3">Uncharacterized protein</fullName>
    </submittedName>
</protein>
<keyword evidence="2" id="KW-0081">Bacteriolytic enzyme</keyword>
<gene>
    <name evidence="3" type="ORF">SAMN05216272_1331</name>
</gene>
<proteinExistence type="predicted"/>
<dbReference type="GO" id="GO:0042742">
    <property type="term" value="P:defense response to bacterium"/>
    <property type="evidence" value="ECO:0007669"/>
    <property type="project" value="UniProtKB-KW"/>
</dbReference>
<evidence type="ECO:0000256" key="2">
    <source>
        <dbReference type="ARBA" id="ARBA00022638"/>
    </source>
</evidence>
<keyword evidence="4" id="KW-1185">Reference proteome</keyword>
<dbReference type="AlphaFoldDB" id="A0A1G8NF10"/>
<dbReference type="Proteomes" id="UP000199636">
    <property type="component" value="Unassembled WGS sequence"/>
</dbReference>
<sequence length="239" mass="27030">KQLCWWDEAAERVGLPAHGQVFHMHPIGLVGCFSNTRRIGDLFVERGQITFDAEGNDNPASEYFSRRLHWPGGASGVTLGRGYDMKHRSSATVYSDLIAAGVDAGAAERFSRGAGLSNSAASNFVIENREAFGNITIEAQRKLFEDIIYPRYELAARQRYSIAISGDAGAVPWERLHDLIRDIAVDLTYQQGSIWDRQIPYISKNNKYALARYIRETLELSQYEAGRQRYRYLMEGDRD</sequence>
<feature type="non-terminal residue" evidence="3">
    <location>
        <position position="1"/>
    </location>
</feature>
<reference evidence="4" key="1">
    <citation type="submission" date="2016-10" db="EMBL/GenBank/DDBJ databases">
        <authorList>
            <person name="Varghese N."/>
            <person name="Submissions S."/>
        </authorList>
    </citation>
    <scope>NUCLEOTIDE SEQUENCE [LARGE SCALE GENOMIC DNA]</scope>
    <source>
        <strain evidence="4">CCM 7469</strain>
    </source>
</reference>
<dbReference type="Gene3D" id="1.10.530.40">
    <property type="match status" value="1"/>
</dbReference>
<evidence type="ECO:0000256" key="1">
    <source>
        <dbReference type="ARBA" id="ARBA00022529"/>
    </source>
</evidence>
<evidence type="ECO:0000313" key="3">
    <source>
        <dbReference type="EMBL" id="SDI78748.1"/>
    </source>
</evidence>
<dbReference type="CDD" id="cd16903">
    <property type="entry name" value="pesticin_lyz-like"/>
    <property type="match status" value="1"/>
</dbReference>
<dbReference type="InterPro" id="IPR023347">
    <property type="entry name" value="Lysozyme_dom_sf"/>
</dbReference>
<name>A0A1G8NF10_9PSED</name>